<sequence length="104" mass="11524">MRGTDDRISWSLEAKKSSQRERISEVRMGVLVLGGDRCPRGRVERGRGWFRPDRAPDSAAEGGRRSGFYPGASLPPERGMPHTGSPARGIPHWAGQRARSAQRE</sequence>
<dbReference type="Proteomes" id="UP000614239">
    <property type="component" value="Unassembled WGS sequence"/>
</dbReference>
<organism evidence="2 3">
    <name type="scientific">Actinomyces gaoshouyii</name>
    <dbReference type="NCBI Taxonomy" id="1960083"/>
    <lineage>
        <taxon>Bacteria</taxon>
        <taxon>Bacillati</taxon>
        <taxon>Actinomycetota</taxon>
        <taxon>Actinomycetes</taxon>
        <taxon>Actinomycetales</taxon>
        <taxon>Actinomycetaceae</taxon>
        <taxon>Actinomyces</taxon>
    </lineage>
</organism>
<keyword evidence="3" id="KW-1185">Reference proteome</keyword>
<accession>A0A8H9LJ44</accession>
<proteinExistence type="predicted"/>
<evidence type="ECO:0000313" key="2">
    <source>
        <dbReference type="EMBL" id="GGO97984.1"/>
    </source>
</evidence>
<gene>
    <name evidence="2" type="ORF">GCM10011612_11840</name>
</gene>
<reference evidence="2" key="2">
    <citation type="submission" date="2020-09" db="EMBL/GenBank/DDBJ databases">
        <authorList>
            <person name="Sun Q."/>
            <person name="Zhou Y."/>
        </authorList>
    </citation>
    <scope>NUCLEOTIDE SEQUENCE</scope>
    <source>
        <strain evidence="2">CGMCC 4.7372</strain>
    </source>
</reference>
<name>A0A8H9LJ44_9ACTO</name>
<feature type="region of interest" description="Disordered" evidence="1">
    <location>
        <begin position="49"/>
        <end position="104"/>
    </location>
</feature>
<dbReference type="AlphaFoldDB" id="A0A8H9LJ44"/>
<feature type="region of interest" description="Disordered" evidence="1">
    <location>
        <begin position="1"/>
        <end position="21"/>
    </location>
</feature>
<evidence type="ECO:0000313" key="3">
    <source>
        <dbReference type="Proteomes" id="UP000614239"/>
    </source>
</evidence>
<evidence type="ECO:0000256" key="1">
    <source>
        <dbReference type="SAM" id="MobiDB-lite"/>
    </source>
</evidence>
<protein>
    <submittedName>
        <fullName evidence="2">Uncharacterized protein</fullName>
    </submittedName>
</protein>
<comment type="caution">
    <text evidence="2">The sequence shown here is derived from an EMBL/GenBank/DDBJ whole genome shotgun (WGS) entry which is preliminary data.</text>
</comment>
<dbReference type="EMBL" id="BMNJ01000003">
    <property type="protein sequence ID" value="GGO97984.1"/>
    <property type="molecule type" value="Genomic_DNA"/>
</dbReference>
<reference evidence="2" key="1">
    <citation type="journal article" date="2014" name="Int. J. Syst. Evol. Microbiol.">
        <title>Complete genome sequence of Corynebacterium casei LMG S-19264T (=DSM 44701T), isolated from a smear-ripened cheese.</title>
        <authorList>
            <consortium name="US DOE Joint Genome Institute (JGI-PGF)"/>
            <person name="Walter F."/>
            <person name="Albersmeier A."/>
            <person name="Kalinowski J."/>
            <person name="Ruckert C."/>
        </authorList>
    </citation>
    <scope>NUCLEOTIDE SEQUENCE</scope>
    <source>
        <strain evidence="2">CGMCC 4.7372</strain>
    </source>
</reference>